<accession>A0A922DUY8</accession>
<name>A0A922DUY8_CARIL</name>
<sequence>MAEFINYPQVSLEGDSQLVISSISKTEVNWQISTISEDIANSLKLHSGWYFNKIDRSQNRLAHSVAQWVATNFLFGSIPLEFIPPIILLLDSRKDPPHSL</sequence>
<proteinExistence type="predicted"/>
<gene>
    <name evidence="1" type="ORF">I3842_10G059800</name>
</gene>
<evidence type="ECO:0000313" key="2">
    <source>
        <dbReference type="Proteomes" id="UP000811246"/>
    </source>
</evidence>
<organism evidence="1 2">
    <name type="scientific">Carya illinoinensis</name>
    <name type="common">Pecan</name>
    <dbReference type="NCBI Taxonomy" id="32201"/>
    <lineage>
        <taxon>Eukaryota</taxon>
        <taxon>Viridiplantae</taxon>
        <taxon>Streptophyta</taxon>
        <taxon>Embryophyta</taxon>
        <taxon>Tracheophyta</taxon>
        <taxon>Spermatophyta</taxon>
        <taxon>Magnoliopsida</taxon>
        <taxon>eudicotyledons</taxon>
        <taxon>Gunneridae</taxon>
        <taxon>Pentapetalae</taxon>
        <taxon>rosids</taxon>
        <taxon>fabids</taxon>
        <taxon>Fagales</taxon>
        <taxon>Juglandaceae</taxon>
        <taxon>Carya</taxon>
    </lineage>
</organism>
<evidence type="ECO:0000313" key="1">
    <source>
        <dbReference type="EMBL" id="KAG6691324.1"/>
    </source>
</evidence>
<protein>
    <submittedName>
        <fullName evidence="1">Uncharacterized protein</fullName>
    </submittedName>
</protein>
<dbReference type="Proteomes" id="UP000811246">
    <property type="component" value="Chromosome 10"/>
</dbReference>
<comment type="caution">
    <text evidence="1">The sequence shown here is derived from an EMBL/GenBank/DDBJ whole genome shotgun (WGS) entry which is preliminary data.</text>
</comment>
<dbReference type="AlphaFoldDB" id="A0A922DUY8"/>
<dbReference type="EMBL" id="CM031834">
    <property type="protein sequence ID" value="KAG6691324.1"/>
    <property type="molecule type" value="Genomic_DNA"/>
</dbReference>
<reference evidence="1" key="1">
    <citation type="submission" date="2021-01" db="EMBL/GenBank/DDBJ databases">
        <authorList>
            <person name="Lovell J.T."/>
            <person name="Bentley N."/>
            <person name="Bhattarai G."/>
            <person name="Jenkins J.W."/>
            <person name="Sreedasyam A."/>
            <person name="Alarcon Y."/>
            <person name="Bock C."/>
            <person name="Boston L."/>
            <person name="Carlson J."/>
            <person name="Cervantes K."/>
            <person name="Clermont K."/>
            <person name="Krom N."/>
            <person name="Kubenka K."/>
            <person name="Mamidi S."/>
            <person name="Mattison C."/>
            <person name="Monteros M."/>
            <person name="Pisani C."/>
            <person name="Plott C."/>
            <person name="Rajasekar S."/>
            <person name="Rhein H.S."/>
            <person name="Rohla C."/>
            <person name="Song M."/>
            <person name="Hilaire R.S."/>
            <person name="Shu S."/>
            <person name="Wells L."/>
            <person name="Wang X."/>
            <person name="Webber J."/>
            <person name="Heerema R.J."/>
            <person name="Klein P."/>
            <person name="Conner P."/>
            <person name="Grauke L."/>
            <person name="Grimwood J."/>
            <person name="Schmutz J."/>
            <person name="Randall J.J."/>
        </authorList>
    </citation>
    <scope>NUCLEOTIDE SEQUENCE</scope>
    <source>
        <tissue evidence="1">Leaf</tissue>
    </source>
</reference>